<organism evidence="3 4">
    <name type="scientific">Brachionus calyciflorus</name>
    <dbReference type="NCBI Taxonomy" id="104777"/>
    <lineage>
        <taxon>Eukaryota</taxon>
        <taxon>Metazoa</taxon>
        <taxon>Spiralia</taxon>
        <taxon>Gnathifera</taxon>
        <taxon>Rotifera</taxon>
        <taxon>Eurotatoria</taxon>
        <taxon>Monogononta</taxon>
        <taxon>Pseudotrocha</taxon>
        <taxon>Ploima</taxon>
        <taxon>Brachionidae</taxon>
        <taxon>Brachionus</taxon>
    </lineage>
</organism>
<dbReference type="Pfam" id="PF17919">
    <property type="entry name" value="RT_RNaseH_2"/>
    <property type="match status" value="1"/>
</dbReference>
<gene>
    <name evidence="3" type="ORF">OXX778_LOCUS14395</name>
</gene>
<comment type="caution">
    <text evidence="3">The sequence shown here is derived from an EMBL/GenBank/DDBJ whole genome shotgun (WGS) entry which is preliminary data.</text>
</comment>
<evidence type="ECO:0000259" key="2">
    <source>
        <dbReference type="Pfam" id="PF17919"/>
    </source>
</evidence>
<dbReference type="PANTHER" id="PTHR37984:SF5">
    <property type="entry name" value="PROTEIN NYNRIN-LIKE"/>
    <property type="match status" value="1"/>
</dbReference>
<dbReference type="InterPro" id="IPR043128">
    <property type="entry name" value="Rev_trsase/Diguanyl_cyclase"/>
</dbReference>
<name>A0A814E1A4_9BILA</name>
<keyword evidence="4" id="KW-1185">Reference proteome</keyword>
<accession>A0A814E1A4</accession>
<dbReference type="InterPro" id="IPR041577">
    <property type="entry name" value="RT_RNaseH_2"/>
</dbReference>
<proteinExistence type="predicted"/>
<sequence length="260" mass="30024">MRSISLTTICELAIDVTIEKVIKQTARRIHFCLRDKVKRQIDEMLIAGLFRNSFAEIAAPLHQATEKCKNFEWNDDCQKSFDELRQYLTATDDVNRGLLVLPDFKKEFRLEADASDTCAVAVLSQKVRGILRPVAYWSKRFTRAQRKQGHESGNADALSRWLFEEEESETDTYPDPGFVINKVILREEEFNDNQLEDEAIAALYQSYVEDSEMVPNETYDENKLVKDFDVTVADKAEPIEQIKIGFQREPCIKDQSIDIN</sequence>
<keyword evidence="1" id="KW-0511">Multifunctional enzyme</keyword>
<dbReference type="InterPro" id="IPR043502">
    <property type="entry name" value="DNA/RNA_pol_sf"/>
</dbReference>
<dbReference type="InterPro" id="IPR050951">
    <property type="entry name" value="Retrovirus_Pol_polyprotein"/>
</dbReference>
<dbReference type="Proteomes" id="UP000663879">
    <property type="component" value="Unassembled WGS sequence"/>
</dbReference>
<evidence type="ECO:0000256" key="1">
    <source>
        <dbReference type="ARBA" id="ARBA00023268"/>
    </source>
</evidence>
<evidence type="ECO:0000313" key="4">
    <source>
        <dbReference type="Proteomes" id="UP000663879"/>
    </source>
</evidence>
<dbReference type="PANTHER" id="PTHR37984">
    <property type="entry name" value="PROTEIN CBG26694"/>
    <property type="match status" value="1"/>
</dbReference>
<evidence type="ECO:0000313" key="3">
    <source>
        <dbReference type="EMBL" id="CAF0959985.1"/>
    </source>
</evidence>
<dbReference type="GO" id="GO:0003824">
    <property type="term" value="F:catalytic activity"/>
    <property type="evidence" value="ECO:0007669"/>
    <property type="project" value="UniProtKB-KW"/>
</dbReference>
<dbReference type="SUPFAM" id="SSF56672">
    <property type="entry name" value="DNA/RNA polymerases"/>
    <property type="match status" value="1"/>
</dbReference>
<protein>
    <recommendedName>
        <fullName evidence="2">Reverse transcriptase/retrotransposon-derived protein RNase H-like domain-containing protein</fullName>
    </recommendedName>
</protein>
<reference evidence="3" key="1">
    <citation type="submission" date="2021-02" db="EMBL/GenBank/DDBJ databases">
        <authorList>
            <person name="Nowell W R."/>
        </authorList>
    </citation>
    <scope>NUCLEOTIDE SEQUENCE</scope>
    <source>
        <strain evidence="3">Ploen Becks lab</strain>
    </source>
</reference>
<dbReference type="OrthoDB" id="6425250at2759"/>
<dbReference type="EMBL" id="CAJNOC010002959">
    <property type="protein sequence ID" value="CAF0959985.1"/>
    <property type="molecule type" value="Genomic_DNA"/>
</dbReference>
<dbReference type="AlphaFoldDB" id="A0A814E1A4"/>
<dbReference type="Gene3D" id="3.30.70.270">
    <property type="match status" value="1"/>
</dbReference>
<dbReference type="Gene3D" id="3.10.20.370">
    <property type="match status" value="1"/>
</dbReference>
<feature type="domain" description="Reverse transcriptase/retrotransposon-derived protein RNase H-like" evidence="2">
    <location>
        <begin position="73"/>
        <end position="147"/>
    </location>
</feature>